<dbReference type="PANTHER" id="PTHR23426:SF65">
    <property type="entry name" value="FERREDOXIN-2, MITOCHONDRIAL"/>
    <property type="match status" value="1"/>
</dbReference>
<proteinExistence type="inferred from homology"/>
<keyword evidence="5" id="KW-0411">Iron-sulfur</keyword>
<evidence type="ECO:0000313" key="9">
    <source>
        <dbReference type="Proteomes" id="UP000053557"/>
    </source>
</evidence>
<dbReference type="InterPro" id="IPR012675">
    <property type="entry name" value="Beta-grasp_dom_sf"/>
</dbReference>
<dbReference type="AlphaFoldDB" id="A0A101XSD9"/>
<dbReference type="EMBL" id="LPVJ01000009">
    <property type="protein sequence ID" value="KUO96660.1"/>
    <property type="molecule type" value="Genomic_DNA"/>
</dbReference>
<comment type="similarity">
    <text evidence="1">Belongs to the adrenodoxin/putidaredoxin family.</text>
</comment>
<evidence type="ECO:0000256" key="6">
    <source>
        <dbReference type="ARBA" id="ARBA00034078"/>
    </source>
</evidence>
<dbReference type="Gene3D" id="3.10.20.30">
    <property type="match status" value="1"/>
</dbReference>
<dbReference type="PROSITE" id="PS51085">
    <property type="entry name" value="2FE2S_FER_2"/>
    <property type="match status" value="1"/>
</dbReference>
<organism evidence="8 9">
    <name type="scientific">Ferroacidibacillus organovorans</name>
    <dbReference type="NCBI Taxonomy" id="1765683"/>
    <lineage>
        <taxon>Bacteria</taxon>
        <taxon>Bacillati</taxon>
        <taxon>Bacillota</taxon>
        <taxon>Bacilli</taxon>
        <taxon>Bacillales</taxon>
        <taxon>Alicyclobacillaceae</taxon>
        <taxon>Ferroacidibacillus</taxon>
    </lineage>
</organism>
<dbReference type="RefSeq" id="WP_067712203.1">
    <property type="nucleotide sequence ID" value="NZ_LPVJ01000009.1"/>
</dbReference>
<dbReference type="Pfam" id="PF00111">
    <property type="entry name" value="Fer2"/>
    <property type="match status" value="1"/>
</dbReference>
<reference evidence="8 9" key="1">
    <citation type="submission" date="2015-12" db="EMBL/GenBank/DDBJ databases">
        <title>Draft genome sequence of Acidibacillus ferrooxidans ITV001, isolated from a chalcopyrite acid mine drainage site in Brazil.</title>
        <authorList>
            <person name="Dall'Agnol H."/>
            <person name="Nancucheo I."/>
            <person name="Johnson B."/>
            <person name="Oliveira R."/>
            <person name="Leite L."/>
            <person name="Pylro V."/>
            <person name="Nunes G.L."/>
            <person name="Tzotzos G."/>
            <person name="Fernandes G.R."/>
            <person name="Dutra J."/>
            <person name="Orellana S.C."/>
            <person name="Oliveira G."/>
        </authorList>
    </citation>
    <scope>NUCLEOTIDE SEQUENCE [LARGE SCALE GENOMIC DNA]</scope>
    <source>
        <strain evidence="9">ITV01</strain>
    </source>
</reference>
<keyword evidence="9" id="KW-1185">Reference proteome</keyword>
<gene>
    <name evidence="8" type="ORF">ATW55_07475</name>
</gene>
<dbReference type="GO" id="GO:0046872">
    <property type="term" value="F:metal ion binding"/>
    <property type="evidence" value="ECO:0007669"/>
    <property type="project" value="UniProtKB-KW"/>
</dbReference>
<name>A0A101XSD9_9BACL</name>
<evidence type="ECO:0000256" key="5">
    <source>
        <dbReference type="ARBA" id="ARBA00023014"/>
    </source>
</evidence>
<keyword evidence="3" id="KW-0479">Metal-binding</keyword>
<sequence length="121" mass="13414">MNNDKVAIRFQPQRTEIAIERGSTILDAAMLGKVTLSHKCGGHGSCGTCKVIVDSKTLLESPNLREHRHLSEGQLRMGYRLACQCQLTGPATVQVPEEPLRRVVRELLAAMRETDDAKMTE</sequence>
<accession>A0A101XSD9</accession>
<evidence type="ECO:0000256" key="2">
    <source>
        <dbReference type="ARBA" id="ARBA00022714"/>
    </source>
</evidence>
<dbReference type="GO" id="GO:0051537">
    <property type="term" value="F:2 iron, 2 sulfur cluster binding"/>
    <property type="evidence" value="ECO:0007669"/>
    <property type="project" value="UniProtKB-KW"/>
</dbReference>
<dbReference type="OrthoDB" id="9810588at2"/>
<evidence type="ECO:0000256" key="3">
    <source>
        <dbReference type="ARBA" id="ARBA00022723"/>
    </source>
</evidence>
<evidence type="ECO:0000259" key="7">
    <source>
        <dbReference type="PROSITE" id="PS51085"/>
    </source>
</evidence>
<keyword evidence="2" id="KW-0001">2Fe-2S</keyword>
<dbReference type="SUPFAM" id="SSF54292">
    <property type="entry name" value="2Fe-2S ferredoxin-like"/>
    <property type="match status" value="1"/>
</dbReference>
<comment type="cofactor">
    <cofactor evidence="6">
        <name>[2Fe-2S] cluster</name>
        <dbReference type="ChEBI" id="CHEBI:190135"/>
    </cofactor>
</comment>
<dbReference type="GO" id="GO:0140647">
    <property type="term" value="P:P450-containing electron transport chain"/>
    <property type="evidence" value="ECO:0007669"/>
    <property type="project" value="InterPro"/>
</dbReference>
<dbReference type="CDD" id="cd00207">
    <property type="entry name" value="fer2"/>
    <property type="match status" value="1"/>
</dbReference>
<dbReference type="InterPro" id="IPR036010">
    <property type="entry name" value="2Fe-2S_ferredoxin-like_sf"/>
</dbReference>
<protein>
    <recommendedName>
        <fullName evidence="7">2Fe-2S ferredoxin-type domain-containing protein</fullName>
    </recommendedName>
</protein>
<dbReference type="PANTHER" id="PTHR23426">
    <property type="entry name" value="FERREDOXIN/ADRENODOXIN"/>
    <property type="match status" value="1"/>
</dbReference>
<evidence type="ECO:0000256" key="1">
    <source>
        <dbReference type="ARBA" id="ARBA00010914"/>
    </source>
</evidence>
<dbReference type="GO" id="GO:0009055">
    <property type="term" value="F:electron transfer activity"/>
    <property type="evidence" value="ECO:0007669"/>
    <property type="project" value="TreeGrafter"/>
</dbReference>
<evidence type="ECO:0000256" key="4">
    <source>
        <dbReference type="ARBA" id="ARBA00023004"/>
    </source>
</evidence>
<dbReference type="InterPro" id="IPR001055">
    <property type="entry name" value="Adrenodoxin-like"/>
</dbReference>
<dbReference type="InterPro" id="IPR001041">
    <property type="entry name" value="2Fe-2S_ferredoxin-type"/>
</dbReference>
<dbReference type="Proteomes" id="UP000053557">
    <property type="component" value="Unassembled WGS sequence"/>
</dbReference>
<evidence type="ECO:0000313" key="8">
    <source>
        <dbReference type="EMBL" id="KUO96660.1"/>
    </source>
</evidence>
<comment type="caution">
    <text evidence="8">The sequence shown here is derived from an EMBL/GenBank/DDBJ whole genome shotgun (WGS) entry which is preliminary data.</text>
</comment>
<feature type="domain" description="2Fe-2S ferredoxin-type" evidence="7">
    <location>
        <begin position="4"/>
        <end position="99"/>
    </location>
</feature>
<keyword evidence="4" id="KW-0408">Iron</keyword>